<reference evidence="1" key="1">
    <citation type="submission" date="2023-03" db="EMBL/GenBank/DDBJ databases">
        <title>Andean soil-derived lignocellulolytic bacterial consortium as a source of novel taxa and putative plastic-active enzymes.</title>
        <authorList>
            <person name="Diaz-Garcia L."/>
            <person name="Chuvochina M."/>
            <person name="Feuerriegel G."/>
            <person name="Bunk B."/>
            <person name="Sproer C."/>
            <person name="Streit W.R."/>
            <person name="Rodriguez L.M."/>
            <person name="Overmann J."/>
            <person name="Jimenez D.J."/>
        </authorList>
    </citation>
    <scope>NUCLEOTIDE SEQUENCE</scope>
    <source>
        <strain evidence="1">MAG 7</strain>
    </source>
</reference>
<protein>
    <submittedName>
        <fullName evidence="1">Uncharacterized protein</fullName>
    </submittedName>
</protein>
<proteinExistence type="predicted"/>
<evidence type="ECO:0000313" key="1">
    <source>
        <dbReference type="EMBL" id="WEK33872.1"/>
    </source>
</evidence>
<dbReference type="EMBL" id="CP119311">
    <property type="protein sequence ID" value="WEK33872.1"/>
    <property type="molecule type" value="Genomic_DNA"/>
</dbReference>
<dbReference type="Proteomes" id="UP001220610">
    <property type="component" value="Chromosome"/>
</dbReference>
<evidence type="ECO:0000313" key="2">
    <source>
        <dbReference type="Proteomes" id="UP001220610"/>
    </source>
</evidence>
<sequence length="138" mass="15882">MYLTIRGDRPISEVQSEFSLTFPFLKIEFFRKENVQRQPQPVPVKVPQHLTIRNAWVGKGSEGVLEIRELMTVSELELGLKEQFGLMAQVFRKSGKVWLSTTITDKWTLKQQNDHGREISADTITPLAKDRKDLNADL</sequence>
<organism evidence="1 2">
    <name type="scientific">Candidatus Pseudobacter hemicellulosilyticus</name>
    <dbReference type="NCBI Taxonomy" id="3121375"/>
    <lineage>
        <taxon>Bacteria</taxon>
        <taxon>Pseudomonadati</taxon>
        <taxon>Bacteroidota</taxon>
        <taxon>Chitinophagia</taxon>
        <taxon>Chitinophagales</taxon>
        <taxon>Chitinophagaceae</taxon>
        <taxon>Pseudobacter</taxon>
    </lineage>
</organism>
<accession>A0AAJ5WQG3</accession>
<dbReference type="AlphaFoldDB" id="A0AAJ5WQG3"/>
<gene>
    <name evidence="1" type="ORF">P0Y53_15390</name>
</gene>
<name>A0AAJ5WQG3_9BACT</name>